<accession>E4X9A0</accession>
<name>E4X9A0_OIKDI</name>
<evidence type="ECO:0000313" key="2">
    <source>
        <dbReference type="Proteomes" id="UP000001307"/>
    </source>
</evidence>
<dbReference type="InParanoid" id="E4X9A0"/>
<protein>
    <submittedName>
        <fullName evidence="1">Uncharacterized protein</fullName>
    </submittedName>
</protein>
<organism evidence="1">
    <name type="scientific">Oikopleura dioica</name>
    <name type="common">Tunicate</name>
    <dbReference type="NCBI Taxonomy" id="34765"/>
    <lineage>
        <taxon>Eukaryota</taxon>
        <taxon>Metazoa</taxon>
        <taxon>Chordata</taxon>
        <taxon>Tunicata</taxon>
        <taxon>Appendicularia</taxon>
        <taxon>Copelata</taxon>
        <taxon>Oikopleuridae</taxon>
        <taxon>Oikopleura</taxon>
    </lineage>
</organism>
<proteinExistence type="predicted"/>
<dbReference type="EMBL" id="FN653030">
    <property type="protein sequence ID" value="CBY19029.1"/>
    <property type="molecule type" value="Genomic_DNA"/>
</dbReference>
<dbReference type="AlphaFoldDB" id="E4X9A0"/>
<reference evidence="1" key="1">
    <citation type="journal article" date="2010" name="Science">
        <title>Plasticity of animal genome architecture unmasked by rapid evolution of a pelagic tunicate.</title>
        <authorList>
            <person name="Denoeud F."/>
            <person name="Henriet S."/>
            <person name="Mungpakdee S."/>
            <person name="Aury J.M."/>
            <person name="Da Silva C."/>
            <person name="Brinkmann H."/>
            <person name="Mikhaleva J."/>
            <person name="Olsen L.C."/>
            <person name="Jubin C."/>
            <person name="Canestro C."/>
            <person name="Bouquet J.M."/>
            <person name="Danks G."/>
            <person name="Poulain J."/>
            <person name="Campsteijn C."/>
            <person name="Adamski M."/>
            <person name="Cross I."/>
            <person name="Yadetie F."/>
            <person name="Muffato M."/>
            <person name="Louis A."/>
            <person name="Butcher S."/>
            <person name="Tsagkogeorga G."/>
            <person name="Konrad A."/>
            <person name="Singh S."/>
            <person name="Jensen M.F."/>
            <person name="Cong E.H."/>
            <person name="Eikeseth-Otteraa H."/>
            <person name="Noel B."/>
            <person name="Anthouard V."/>
            <person name="Porcel B.M."/>
            <person name="Kachouri-Lafond R."/>
            <person name="Nishino A."/>
            <person name="Ugolini M."/>
            <person name="Chourrout P."/>
            <person name="Nishida H."/>
            <person name="Aasland R."/>
            <person name="Huzurbazar S."/>
            <person name="Westhof E."/>
            <person name="Delsuc F."/>
            <person name="Lehrach H."/>
            <person name="Reinhardt R."/>
            <person name="Weissenbach J."/>
            <person name="Roy S.W."/>
            <person name="Artiguenave F."/>
            <person name="Postlethwait J.H."/>
            <person name="Manak J.R."/>
            <person name="Thompson E.M."/>
            <person name="Jaillon O."/>
            <person name="Du Pasquier L."/>
            <person name="Boudinot P."/>
            <person name="Liberles D.A."/>
            <person name="Volff J.N."/>
            <person name="Philippe H."/>
            <person name="Lenhard B."/>
            <person name="Roest Crollius H."/>
            <person name="Wincker P."/>
            <person name="Chourrout D."/>
        </authorList>
    </citation>
    <scope>NUCLEOTIDE SEQUENCE [LARGE SCALE GENOMIC DNA]</scope>
</reference>
<dbReference type="Proteomes" id="UP000001307">
    <property type="component" value="Unassembled WGS sequence"/>
</dbReference>
<evidence type="ECO:0000313" key="1">
    <source>
        <dbReference type="EMBL" id="CBY19029.1"/>
    </source>
</evidence>
<keyword evidence="2" id="KW-1185">Reference proteome</keyword>
<gene>
    <name evidence="1" type="ORF">GSOID_T00004448001</name>
</gene>
<sequence length="131" mass="15315">MVSPVSELLKQIDKLEKELRKRNLGLNKLYRITFSHREYAIVFVQHSFFLENKMNYLQSSKIIFVPLPEEEFGHLTKQRDKLTGNTKSGKKKLKNAQEKYLSSREFQLKELLKTGSSFDGTIISNNILLNH</sequence>